<dbReference type="Proteomes" id="UP000308768">
    <property type="component" value="Unassembled WGS sequence"/>
</dbReference>
<dbReference type="SUPFAM" id="SSF54373">
    <property type="entry name" value="FAD-linked reductases, C-terminal domain"/>
    <property type="match status" value="1"/>
</dbReference>
<dbReference type="AlphaFoldDB" id="A0A4U0WEY9"/>
<evidence type="ECO:0000313" key="6">
    <source>
        <dbReference type="Proteomes" id="UP000308768"/>
    </source>
</evidence>
<dbReference type="Gene3D" id="3.50.50.60">
    <property type="entry name" value="FAD/NAD(P)-binding domain"/>
    <property type="match status" value="2"/>
</dbReference>
<keyword evidence="6" id="KW-1185">Reference proteome</keyword>
<dbReference type="PIRSF" id="PIRSF000137">
    <property type="entry name" value="Alcohol_oxidase"/>
    <property type="match status" value="1"/>
</dbReference>
<accession>A0A4U0WEY9</accession>
<dbReference type="EMBL" id="NAJN01001917">
    <property type="protein sequence ID" value="TKA60025.1"/>
    <property type="molecule type" value="Genomic_DNA"/>
</dbReference>
<protein>
    <recommendedName>
        <fullName evidence="4">Glucose-methanol-choline oxidoreductase N-terminal domain-containing protein</fullName>
    </recommendedName>
</protein>
<dbReference type="PANTHER" id="PTHR11552:SF134">
    <property type="entry name" value="GLUCOSE-METHANOL-CHOLINE OXIDOREDUCTASE N-TERMINAL DOMAIN-CONTAINING PROTEIN"/>
    <property type="match status" value="1"/>
</dbReference>
<evidence type="ECO:0000256" key="1">
    <source>
        <dbReference type="ARBA" id="ARBA00010790"/>
    </source>
</evidence>
<evidence type="ECO:0000259" key="4">
    <source>
        <dbReference type="PROSITE" id="PS00624"/>
    </source>
</evidence>
<feature type="active site" description="Proton acceptor" evidence="2">
    <location>
        <position position="484"/>
    </location>
</feature>
<comment type="similarity">
    <text evidence="1">Belongs to the GMC oxidoreductase family.</text>
</comment>
<gene>
    <name evidence="5" type="ORF">B0A49_08881</name>
</gene>
<feature type="domain" description="Glucose-methanol-choline oxidoreductase N-terminal" evidence="4">
    <location>
        <begin position="227"/>
        <end position="241"/>
    </location>
</feature>
<keyword evidence="3" id="KW-0285">Flavoprotein</keyword>
<comment type="cofactor">
    <cofactor evidence="3">
        <name>FAD</name>
        <dbReference type="ChEBI" id="CHEBI:57692"/>
    </cofactor>
</comment>
<organism evidence="5 6">
    <name type="scientific">Cryomyces minteri</name>
    <dbReference type="NCBI Taxonomy" id="331657"/>
    <lineage>
        <taxon>Eukaryota</taxon>
        <taxon>Fungi</taxon>
        <taxon>Dikarya</taxon>
        <taxon>Ascomycota</taxon>
        <taxon>Pezizomycotina</taxon>
        <taxon>Dothideomycetes</taxon>
        <taxon>Dothideomycetes incertae sedis</taxon>
        <taxon>Cryomyces</taxon>
    </lineage>
</organism>
<dbReference type="GO" id="GO:0016614">
    <property type="term" value="F:oxidoreductase activity, acting on CH-OH group of donors"/>
    <property type="evidence" value="ECO:0007669"/>
    <property type="project" value="InterPro"/>
</dbReference>
<dbReference type="InterPro" id="IPR036188">
    <property type="entry name" value="FAD/NAD-bd_sf"/>
</dbReference>
<dbReference type="STRING" id="331657.A0A4U0WEY9"/>
<dbReference type="SUPFAM" id="SSF51905">
    <property type="entry name" value="FAD/NAD(P)-binding domain"/>
    <property type="match status" value="1"/>
</dbReference>
<proteinExistence type="inferred from homology"/>
<dbReference type="Gene3D" id="3.30.560.10">
    <property type="entry name" value="Glucose Oxidase, domain 3"/>
    <property type="match status" value="1"/>
</dbReference>
<evidence type="ECO:0000256" key="3">
    <source>
        <dbReference type="PIRSR" id="PIRSR000137-2"/>
    </source>
</evidence>
<name>A0A4U0WEY9_9PEZI</name>
<dbReference type="InterPro" id="IPR000172">
    <property type="entry name" value="GMC_OxRdtase_N"/>
</dbReference>
<dbReference type="InterPro" id="IPR012132">
    <property type="entry name" value="GMC_OxRdtase"/>
</dbReference>
<keyword evidence="3" id="KW-0274">FAD</keyword>
<dbReference type="PANTHER" id="PTHR11552">
    <property type="entry name" value="GLUCOSE-METHANOL-CHOLINE GMC OXIDOREDUCTASE"/>
    <property type="match status" value="1"/>
</dbReference>
<comment type="caution">
    <text evidence="5">The sequence shown here is derived from an EMBL/GenBank/DDBJ whole genome shotgun (WGS) entry which is preliminary data.</text>
</comment>
<dbReference type="InterPro" id="IPR007867">
    <property type="entry name" value="GMC_OxRtase_C"/>
</dbReference>
<dbReference type="OrthoDB" id="269227at2759"/>
<evidence type="ECO:0000256" key="2">
    <source>
        <dbReference type="PIRSR" id="PIRSR000137-1"/>
    </source>
</evidence>
<dbReference type="Pfam" id="PF05199">
    <property type="entry name" value="GMC_oxred_C"/>
    <property type="match status" value="1"/>
</dbReference>
<sequence length="508" mass="54180">MLGPSHLWNSNGGPAGATVASRLAKTPKAPSVLLLEAGGPNADIEHRTLADRRLERHQLRLLDVWLQRADFDEWARLVEDDAFNYENARCRYDKIENYDLNIDGSNQRYAKPSAKGHGTAGPVPVQFAPVWEDGAHDILDAAGECGIGMNADLNSEDLLGMGMCPSTAHTGTRATAASAFLQDVPFNLTIITDAPATKILFEGKKAVGVEAGGKNYTVTKEIIISAGAIETPKLLLLSGVGPNADLATHGIPLVHDLSGVGRNLQDHVVLGMAVQQRPGVVGPSIMNGDSALLAAAREQFRKDKTGALVNTNAGILMGWQHLARETVPTYEIMAACPPSTALADPQHTYLTVVVALMVPQSCGTVTLASANPVDPPLCDPRFLSDPFDRANMVAAVRRAMRLYTHPSLAKDLEAPLTLPKSDGDADIWAYVQQHAGSEWHMSSTAKMGRKGDEMACVDSAFRVMGVQGLRVVDMSVAPFVPNCHTVAVAYQIGEAAAERLVSGYGLEG</sequence>
<dbReference type="Pfam" id="PF00732">
    <property type="entry name" value="GMC_oxred_N"/>
    <property type="match status" value="1"/>
</dbReference>
<evidence type="ECO:0000313" key="5">
    <source>
        <dbReference type="EMBL" id="TKA60025.1"/>
    </source>
</evidence>
<dbReference type="GO" id="GO:0050660">
    <property type="term" value="F:flavin adenine dinucleotide binding"/>
    <property type="evidence" value="ECO:0007669"/>
    <property type="project" value="InterPro"/>
</dbReference>
<reference evidence="5 6" key="1">
    <citation type="submission" date="2017-03" db="EMBL/GenBank/DDBJ databases">
        <title>Genomes of endolithic fungi from Antarctica.</title>
        <authorList>
            <person name="Coleine C."/>
            <person name="Masonjones S."/>
            <person name="Stajich J.E."/>
        </authorList>
    </citation>
    <scope>NUCLEOTIDE SEQUENCE [LARGE SCALE GENOMIC DNA]</scope>
    <source>
        <strain evidence="5 6">CCFEE 5187</strain>
    </source>
</reference>
<dbReference type="PROSITE" id="PS00624">
    <property type="entry name" value="GMC_OXRED_2"/>
    <property type="match status" value="1"/>
</dbReference>
<feature type="active site" description="Proton donor" evidence="2">
    <location>
        <position position="440"/>
    </location>
</feature>
<feature type="binding site" evidence="3">
    <location>
        <begin position="439"/>
        <end position="440"/>
    </location>
    <ligand>
        <name>FAD</name>
        <dbReference type="ChEBI" id="CHEBI:57692"/>
    </ligand>
</feature>